<comment type="caution">
    <text evidence="2">The sequence shown here is derived from an EMBL/GenBank/DDBJ whole genome shotgun (WGS) entry which is preliminary data.</text>
</comment>
<gene>
    <name evidence="1" type="ORF">DU46_05235</name>
    <name evidence="2" type="ORF">DU48_01550</name>
</gene>
<evidence type="ECO:0000313" key="3">
    <source>
        <dbReference type="Proteomes" id="UP000034074"/>
    </source>
</evidence>
<reference evidence="3 4" key="1">
    <citation type="journal article" date="2015" name="ISME J.">
        <title>Genomic and phenotypic differentiation among Methanosarcina mazei populations from Columbia River sediment.</title>
        <authorList>
            <person name="Youngblut N.D."/>
            <person name="Wirth J.S."/>
            <person name="Henriksen J.R."/>
            <person name="Smith M."/>
            <person name="Simon H."/>
            <person name="Metcalf W.W."/>
            <person name="Whitaker R.J."/>
        </authorList>
    </citation>
    <scope>NUCLEOTIDE SEQUENCE [LARGE SCALE GENOMIC DNA]</scope>
    <source>
        <strain evidence="2 4">1.F.A.1B.3</strain>
        <strain evidence="1 3">3.H.A.1A.2</strain>
    </source>
</reference>
<dbReference type="Proteomes" id="UP000034733">
    <property type="component" value="Unassembled WGS sequence"/>
</dbReference>
<name>A0A0F8L9Z8_METMZ</name>
<evidence type="ECO:0000313" key="4">
    <source>
        <dbReference type="Proteomes" id="UP000034733"/>
    </source>
</evidence>
<sequence length="76" mass="8758">MGELMFICELKCGSGGKRRFSQAKRSVFDDIQFSIGKSEVKIKKNPESCRWKRKANKKVSLNYFQASSYPISSFVR</sequence>
<evidence type="ECO:0000313" key="1">
    <source>
        <dbReference type="EMBL" id="KKG75284.1"/>
    </source>
</evidence>
<dbReference type="EMBL" id="JJPN01000011">
    <property type="protein sequence ID" value="KKG75284.1"/>
    <property type="molecule type" value="Genomic_DNA"/>
</dbReference>
<dbReference type="EMBL" id="JJQB01000023">
    <property type="protein sequence ID" value="KKH22852.1"/>
    <property type="molecule type" value="Genomic_DNA"/>
</dbReference>
<evidence type="ECO:0000313" key="2">
    <source>
        <dbReference type="EMBL" id="KKH22852.1"/>
    </source>
</evidence>
<dbReference type="Proteomes" id="UP000034074">
    <property type="component" value="Unassembled WGS sequence"/>
</dbReference>
<accession>A0A0F8L9Z8</accession>
<protein>
    <submittedName>
        <fullName evidence="2">Uncharacterized protein</fullName>
    </submittedName>
</protein>
<dbReference type="AlphaFoldDB" id="A0A0F8L9Z8"/>
<proteinExistence type="predicted"/>
<organism evidence="2 4">
    <name type="scientific">Methanosarcina mazei</name>
    <name type="common">Methanosarcina frisia</name>
    <dbReference type="NCBI Taxonomy" id="2209"/>
    <lineage>
        <taxon>Archaea</taxon>
        <taxon>Methanobacteriati</taxon>
        <taxon>Methanobacteriota</taxon>
        <taxon>Stenosarchaea group</taxon>
        <taxon>Methanomicrobia</taxon>
        <taxon>Methanosarcinales</taxon>
        <taxon>Methanosarcinaceae</taxon>
        <taxon>Methanosarcina</taxon>
    </lineage>
</organism>